<proteinExistence type="predicted"/>
<dbReference type="SUPFAM" id="SSF54427">
    <property type="entry name" value="NTF2-like"/>
    <property type="match status" value="1"/>
</dbReference>
<organism evidence="1 2">
    <name type="scientific">Reinekea forsetii</name>
    <dbReference type="NCBI Taxonomy" id="1336806"/>
    <lineage>
        <taxon>Bacteria</taxon>
        <taxon>Pseudomonadati</taxon>
        <taxon>Pseudomonadota</taxon>
        <taxon>Gammaproteobacteria</taxon>
        <taxon>Oceanospirillales</taxon>
        <taxon>Saccharospirillaceae</taxon>
        <taxon>Reinekea</taxon>
    </lineage>
</organism>
<keyword evidence="2" id="KW-1185">Reference proteome</keyword>
<evidence type="ECO:0000313" key="1">
    <source>
        <dbReference type="EMBL" id="ATX75850.1"/>
    </source>
</evidence>
<dbReference type="AlphaFoldDB" id="A0A2K8KLV7"/>
<protein>
    <submittedName>
        <fullName evidence="1">SnoaL-like polyketide cyclase</fullName>
    </submittedName>
</protein>
<dbReference type="KEGG" id="rfo:REIFOR_00682"/>
<evidence type="ECO:0000313" key="2">
    <source>
        <dbReference type="Proteomes" id="UP000229757"/>
    </source>
</evidence>
<accession>A0A2K8KLV7</accession>
<dbReference type="Proteomes" id="UP000229757">
    <property type="component" value="Chromosome"/>
</dbReference>
<reference evidence="1 2" key="1">
    <citation type="journal article" date="2017" name="Environ. Microbiol.">
        <title>Genomic and physiological analyses of 'Reinekea forsetii' reveal a versatile opportunistic lifestyle during spring algae blooms.</title>
        <authorList>
            <person name="Avci B."/>
            <person name="Hahnke R.L."/>
            <person name="Chafee M."/>
            <person name="Fischer T."/>
            <person name="Gruber-Vodicka H."/>
            <person name="Tegetmeyer H.E."/>
            <person name="Harder J."/>
            <person name="Fuchs B.M."/>
            <person name="Amann R.I."/>
            <person name="Teeling H."/>
        </authorList>
    </citation>
    <scope>NUCLEOTIDE SEQUENCE [LARGE SCALE GENOMIC DNA]</scope>
    <source>
        <strain evidence="1 2">Hel1_31_D35</strain>
    </source>
</reference>
<dbReference type="RefSeq" id="WP_100256233.1">
    <property type="nucleotide sequence ID" value="NZ_CP011797.1"/>
</dbReference>
<gene>
    <name evidence="1" type="ORF">REIFOR_00682</name>
</gene>
<dbReference type="Gene3D" id="3.10.450.50">
    <property type="match status" value="1"/>
</dbReference>
<dbReference type="EMBL" id="CP011797">
    <property type="protein sequence ID" value="ATX75850.1"/>
    <property type="molecule type" value="Genomic_DNA"/>
</dbReference>
<name>A0A2K8KLV7_9GAMM</name>
<dbReference type="OrthoDB" id="13610at2"/>
<dbReference type="InterPro" id="IPR032710">
    <property type="entry name" value="NTF2-like_dom_sf"/>
</dbReference>
<sequence>MDIDFAKSFSEEWIQSWNSHDIEKIISHYAEELEFKSPLIVERYSDPDGIIYKREKLKEYFLIGLAKNPSLKFGSKQVLLGVNCLTLYYQNARGGETAELFEFNESHKVIRSVSCYSF</sequence>